<dbReference type="Proteomes" id="UP000278334">
    <property type="component" value="Chromosome"/>
</dbReference>
<dbReference type="Pfam" id="PF07603">
    <property type="entry name" value="Lcl_C"/>
    <property type="match status" value="1"/>
</dbReference>
<dbReference type="InterPro" id="IPR006585">
    <property type="entry name" value="FTP1"/>
</dbReference>
<keyword evidence="6" id="KW-0106">Calcium</keyword>
<evidence type="ECO:0000256" key="4">
    <source>
        <dbReference type="ARBA" id="ARBA00022723"/>
    </source>
</evidence>
<evidence type="ECO:0000256" key="8">
    <source>
        <dbReference type="SAM" id="MobiDB-lite"/>
    </source>
</evidence>
<keyword evidence="5" id="KW-0430">Lectin</keyword>
<dbReference type="KEGG" id="bthg:MS2017_1317"/>
<evidence type="ECO:0000256" key="6">
    <source>
        <dbReference type="ARBA" id="ARBA00022837"/>
    </source>
</evidence>
<feature type="compositionally biased region" description="Basic and acidic residues" evidence="8">
    <location>
        <begin position="332"/>
        <end position="341"/>
    </location>
</feature>
<dbReference type="EMBL" id="CP024634">
    <property type="protein sequence ID" value="AYQ57010.1"/>
    <property type="molecule type" value="Genomic_DNA"/>
</dbReference>
<evidence type="ECO:0000256" key="7">
    <source>
        <dbReference type="ARBA" id="ARBA00023157"/>
    </source>
</evidence>
<comment type="subunit">
    <text evidence="3">Homotrimer.</text>
</comment>
<dbReference type="InterPro" id="IPR008979">
    <property type="entry name" value="Galactose-bd-like_sf"/>
</dbReference>
<dbReference type="GO" id="GO:0042806">
    <property type="term" value="F:fucose binding"/>
    <property type="evidence" value="ECO:0007669"/>
    <property type="project" value="UniProtKB-ARBA"/>
</dbReference>
<dbReference type="InterPro" id="IPR011460">
    <property type="entry name" value="Lcl_C"/>
</dbReference>
<feature type="region of interest" description="Disordered" evidence="8">
    <location>
        <begin position="302"/>
        <end position="341"/>
    </location>
</feature>
<evidence type="ECO:0000259" key="10">
    <source>
        <dbReference type="SMART" id="SM00607"/>
    </source>
</evidence>
<dbReference type="Gene3D" id="2.60.40.10">
    <property type="entry name" value="Immunoglobulins"/>
    <property type="match status" value="1"/>
</dbReference>
<organism evidence="11 12">
    <name type="scientific">Bathymodiolus thermophilus thioautotrophic gill symbiont</name>
    <dbReference type="NCBI Taxonomy" id="2360"/>
    <lineage>
        <taxon>Bacteria</taxon>
        <taxon>Pseudomonadati</taxon>
        <taxon>Pseudomonadota</taxon>
        <taxon>Gammaproteobacteria</taxon>
        <taxon>sulfur-oxidizing symbionts</taxon>
    </lineage>
</organism>
<name>A0A3G3IMD2_9GAMM</name>
<evidence type="ECO:0000313" key="11">
    <source>
        <dbReference type="EMBL" id="AYQ57010.1"/>
    </source>
</evidence>
<feature type="compositionally biased region" description="Polar residues" evidence="8">
    <location>
        <begin position="310"/>
        <end position="328"/>
    </location>
</feature>
<dbReference type="RefSeq" id="WP_122951679.1">
    <property type="nucleotide sequence ID" value="NZ_CP024634.1"/>
</dbReference>
<evidence type="ECO:0000313" key="12">
    <source>
        <dbReference type="Proteomes" id="UP000278334"/>
    </source>
</evidence>
<proteinExistence type="inferred from homology"/>
<evidence type="ECO:0000256" key="2">
    <source>
        <dbReference type="ARBA" id="ARBA00010147"/>
    </source>
</evidence>
<evidence type="ECO:0000256" key="9">
    <source>
        <dbReference type="SAM" id="SignalP"/>
    </source>
</evidence>
<dbReference type="InterPro" id="IPR051941">
    <property type="entry name" value="BG_Antigen-Binding_Lectin"/>
</dbReference>
<dbReference type="InterPro" id="IPR036116">
    <property type="entry name" value="FN3_sf"/>
</dbReference>
<dbReference type="PANTHER" id="PTHR45713">
    <property type="entry name" value="FTP DOMAIN-CONTAINING PROTEIN"/>
    <property type="match status" value="1"/>
</dbReference>
<dbReference type="PANTHER" id="PTHR45713:SF6">
    <property type="entry name" value="F5_8 TYPE C DOMAIN-CONTAINING PROTEIN"/>
    <property type="match status" value="1"/>
</dbReference>
<comment type="similarity">
    <text evidence="2">Belongs to the fucolectin family.</text>
</comment>
<gene>
    <name evidence="11" type="ORF">MS2017_1317</name>
</gene>
<keyword evidence="7" id="KW-1015">Disulfide bond</keyword>
<protein>
    <recommendedName>
        <fullName evidence="10">Fucolectin tachylectin-4 pentraxin-1 domain-containing protein</fullName>
    </recommendedName>
</protein>
<feature type="signal peptide" evidence="9">
    <location>
        <begin position="1"/>
        <end position="27"/>
    </location>
</feature>
<dbReference type="SUPFAM" id="SSF49265">
    <property type="entry name" value="Fibronectin type III"/>
    <property type="match status" value="1"/>
</dbReference>
<dbReference type="SMART" id="SM00607">
    <property type="entry name" value="FTP"/>
    <property type="match status" value="1"/>
</dbReference>
<dbReference type="Pfam" id="PF22633">
    <property type="entry name" value="F5_F8_type_C_2"/>
    <property type="match status" value="1"/>
</dbReference>
<dbReference type="AlphaFoldDB" id="A0A3G3IMD2"/>
<sequence precursor="true">MNLISINKNLSRILLLTASLITATVHANSNLTYTNLAYGKHATQSSMYWGYQAKNAVNGNTAGSWLSYTGITHTKKEKGAWWMVDLGSQQVINQINIFNRTACCMERINNYRVSISSKRNFNEHTYQQDFHTVPHPKKTIKLGEKGKVGRYVKIQLLNKNFLSLSEVQVLGPFKPKAVAGNRQIKVSWNTFSPAKSYNIYYAQQSFKSLDGHIVNYSTLKDGTFISNAKAHKCSPPQCKNGNNYDYTIKGLSNNVQYYVVVTPVDSQGVEGHVSKQVKVTPRAGLGVLNDTGITFGGGYRLGHNKKTQGRRGNNTNCTSNIKSKQDCNQGRDATHNDDSDGHAGFSFTKISNTGKPLAATATNWSCVKDEVTGLMWENKVPDVLNLHDSHSKYFWYSTDGKSNGGKMGVKQLHPSNNCDDSDGGIFLVGHCPINTQDFVTAVNEAGLCGKKDWRLPTVEELRSIVDYSKTPSIDMTYFPHTVANFVWSSVPNVNKNKSTPWGIHFFNGHGERLNAGTGANVRLVRFGE</sequence>
<evidence type="ECO:0000256" key="1">
    <source>
        <dbReference type="ARBA" id="ARBA00002219"/>
    </source>
</evidence>
<keyword evidence="9" id="KW-0732">Signal</keyword>
<dbReference type="InterPro" id="IPR013783">
    <property type="entry name" value="Ig-like_fold"/>
</dbReference>
<dbReference type="Gene3D" id="2.60.120.260">
    <property type="entry name" value="Galactose-binding domain-like"/>
    <property type="match status" value="1"/>
</dbReference>
<dbReference type="GO" id="GO:0010185">
    <property type="term" value="P:regulation of cellular defense response"/>
    <property type="evidence" value="ECO:0007669"/>
    <property type="project" value="UniProtKB-ARBA"/>
</dbReference>
<dbReference type="GO" id="GO:0046872">
    <property type="term" value="F:metal ion binding"/>
    <property type="evidence" value="ECO:0007669"/>
    <property type="project" value="UniProtKB-KW"/>
</dbReference>
<evidence type="ECO:0000256" key="5">
    <source>
        <dbReference type="ARBA" id="ARBA00022734"/>
    </source>
</evidence>
<keyword evidence="4" id="KW-0479">Metal-binding</keyword>
<dbReference type="SUPFAM" id="SSF49785">
    <property type="entry name" value="Galactose-binding domain-like"/>
    <property type="match status" value="1"/>
</dbReference>
<evidence type="ECO:0000256" key="3">
    <source>
        <dbReference type="ARBA" id="ARBA00011233"/>
    </source>
</evidence>
<feature type="chain" id="PRO_5017920750" description="Fucolectin tachylectin-4 pentraxin-1 domain-containing protein" evidence="9">
    <location>
        <begin position="28"/>
        <end position="528"/>
    </location>
</feature>
<reference evidence="11 12" key="1">
    <citation type="submission" date="2017-11" db="EMBL/GenBank/DDBJ databases">
        <title>Genome sequence of the bacterial symbiont EPR9N from a vent mussel Bathymodiolus thermophilus.</title>
        <authorList>
            <person name="Won Y.-J."/>
        </authorList>
    </citation>
    <scope>NUCLEOTIDE SEQUENCE [LARGE SCALE GENOMIC DNA]</scope>
    <source>
        <strain evidence="11 12">EPR9N</strain>
    </source>
</reference>
<comment type="function">
    <text evidence="1">Acts as a defensive agent. Recognizes blood group fucosylated oligosaccharides including A, B, H and Lewis B-type antigens. Does not recognize Lewis A antigen and has low affinity for monovalent haptens.</text>
</comment>
<feature type="domain" description="Fucolectin tachylectin-4 pentraxin-1" evidence="10">
    <location>
        <begin position="33"/>
        <end position="174"/>
    </location>
</feature>
<accession>A0A3G3IMD2</accession>